<gene>
    <name evidence="1" type="ORF">DM02DRAFT_626155</name>
</gene>
<dbReference type="Proteomes" id="UP000244855">
    <property type="component" value="Unassembled WGS sequence"/>
</dbReference>
<dbReference type="AlphaFoldDB" id="A0A2V1DYI2"/>
<evidence type="ECO:0000313" key="2">
    <source>
        <dbReference type="Proteomes" id="UP000244855"/>
    </source>
</evidence>
<keyword evidence="2" id="KW-1185">Reference proteome</keyword>
<evidence type="ECO:0000313" key="1">
    <source>
        <dbReference type="EMBL" id="PVI03109.1"/>
    </source>
</evidence>
<accession>A0A2V1DYI2</accession>
<organism evidence="1 2">
    <name type="scientific">Periconia macrospinosa</name>
    <dbReference type="NCBI Taxonomy" id="97972"/>
    <lineage>
        <taxon>Eukaryota</taxon>
        <taxon>Fungi</taxon>
        <taxon>Dikarya</taxon>
        <taxon>Ascomycota</taxon>
        <taxon>Pezizomycotina</taxon>
        <taxon>Dothideomycetes</taxon>
        <taxon>Pleosporomycetidae</taxon>
        <taxon>Pleosporales</taxon>
        <taxon>Massarineae</taxon>
        <taxon>Periconiaceae</taxon>
        <taxon>Periconia</taxon>
    </lineage>
</organism>
<sequence length="319" mass="37059">MSDSTLNKRKRAELSTEETAKAIESLSKTTLLQQFPPELRLNVIRNLPTWCSLRIICNDRDPLDPDYFDNRVVRFLVQNQHRESLGVDKQFYREATAELNKVVDPLNIIVTDPLNIIRTTTYSSYKPPETKPPKYHMMLWGVLYNIVFQSLRFKPNHYVTPEGNRAYIRASFPSLRTPSGDVSPILGDAMFNILRPEEKNLLKQLILRFGDYLRWVVNDHKGERFVLLRICETSIRRAYHQIKSASMDWGHLAKVLERRLSKTPLIYVYLKDPGPIKYATDLAMMEDLKSLEGVEDQTPIFGGIVTQEQWEKEWVTSKG</sequence>
<name>A0A2V1DYI2_9PLEO</name>
<protein>
    <submittedName>
        <fullName evidence="1">Uncharacterized protein</fullName>
    </submittedName>
</protein>
<dbReference type="EMBL" id="KZ805335">
    <property type="protein sequence ID" value="PVI03109.1"/>
    <property type="molecule type" value="Genomic_DNA"/>
</dbReference>
<reference evidence="1 2" key="1">
    <citation type="journal article" date="2018" name="Sci. Rep.">
        <title>Comparative genomics provides insights into the lifestyle and reveals functional heterogeneity of dark septate endophytic fungi.</title>
        <authorList>
            <person name="Knapp D.G."/>
            <person name="Nemeth J.B."/>
            <person name="Barry K."/>
            <person name="Hainaut M."/>
            <person name="Henrissat B."/>
            <person name="Johnson J."/>
            <person name="Kuo A."/>
            <person name="Lim J.H.P."/>
            <person name="Lipzen A."/>
            <person name="Nolan M."/>
            <person name="Ohm R.A."/>
            <person name="Tamas L."/>
            <person name="Grigoriev I.V."/>
            <person name="Spatafora J.W."/>
            <person name="Nagy L.G."/>
            <person name="Kovacs G.M."/>
        </authorList>
    </citation>
    <scope>NUCLEOTIDE SEQUENCE [LARGE SCALE GENOMIC DNA]</scope>
    <source>
        <strain evidence="1 2">DSE2036</strain>
    </source>
</reference>
<proteinExistence type="predicted"/>